<dbReference type="PRINTS" id="PR00722">
    <property type="entry name" value="CHYMOTRYPSIN"/>
</dbReference>
<dbReference type="Pfam" id="PF00089">
    <property type="entry name" value="Trypsin"/>
    <property type="match status" value="1"/>
</dbReference>
<evidence type="ECO:0000256" key="1">
    <source>
        <dbReference type="ARBA" id="ARBA00004613"/>
    </source>
</evidence>
<organism evidence="10">
    <name type="scientific">Harpegnathos saltator</name>
    <name type="common">Jerdon's jumping ant</name>
    <dbReference type="NCBI Taxonomy" id="610380"/>
    <lineage>
        <taxon>Eukaryota</taxon>
        <taxon>Metazoa</taxon>
        <taxon>Ecdysozoa</taxon>
        <taxon>Arthropoda</taxon>
        <taxon>Hexapoda</taxon>
        <taxon>Insecta</taxon>
        <taxon>Pterygota</taxon>
        <taxon>Neoptera</taxon>
        <taxon>Endopterygota</taxon>
        <taxon>Hymenoptera</taxon>
        <taxon>Apocrita</taxon>
        <taxon>Aculeata</taxon>
        <taxon>Formicoidea</taxon>
        <taxon>Formicidae</taxon>
        <taxon>Ponerinae</taxon>
        <taxon>Ponerini</taxon>
        <taxon>Harpegnathos</taxon>
    </lineage>
</organism>
<dbReference type="PANTHER" id="PTHR24256">
    <property type="entry name" value="TRYPTASE-RELATED"/>
    <property type="match status" value="1"/>
</dbReference>
<dbReference type="Gene3D" id="2.40.10.10">
    <property type="entry name" value="Trypsin-like serine proteases"/>
    <property type="match status" value="1"/>
</dbReference>
<evidence type="ECO:0000256" key="2">
    <source>
        <dbReference type="ARBA" id="ARBA00022525"/>
    </source>
</evidence>
<dbReference type="InterPro" id="IPR041515">
    <property type="entry name" value="PPAF-2-like_Clip"/>
</dbReference>
<feature type="domain" description="Peptidase S1" evidence="8">
    <location>
        <begin position="350"/>
        <end position="608"/>
    </location>
</feature>
<keyword evidence="9" id="KW-0645">Protease</keyword>
<evidence type="ECO:0000256" key="4">
    <source>
        <dbReference type="ARBA" id="ARBA00024195"/>
    </source>
</evidence>
<evidence type="ECO:0000256" key="3">
    <source>
        <dbReference type="ARBA" id="ARBA00023157"/>
    </source>
</evidence>
<evidence type="ECO:0000256" key="5">
    <source>
        <dbReference type="ARBA" id="ARBA00068096"/>
    </source>
</evidence>
<keyword evidence="7" id="KW-0732">Signal</keyword>
<comment type="subcellular location">
    <subcellularLocation>
        <location evidence="1">Secreted</location>
    </subcellularLocation>
</comment>
<evidence type="ECO:0000259" key="8">
    <source>
        <dbReference type="PROSITE" id="PS50240"/>
    </source>
</evidence>
<keyword evidence="3" id="KW-1015">Disulfide bond</keyword>
<dbReference type="GO" id="GO:0005576">
    <property type="term" value="C:extracellular region"/>
    <property type="evidence" value="ECO:0007669"/>
    <property type="project" value="UniProtKB-SubCell"/>
</dbReference>
<proteinExistence type="inferred from homology"/>
<evidence type="ECO:0000313" key="10">
    <source>
        <dbReference type="Proteomes" id="UP000008237"/>
    </source>
</evidence>
<dbReference type="AlphaFoldDB" id="E2B7I9"/>
<feature type="signal peptide" evidence="7">
    <location>
        <begin position="1"/>
        <end position="22"/>
    </location>
</feature>
<dbReference type="MEROPS" id="S01.960"/>
<reference evidence="9 10" key="1">
    <citation type="journal article" date="2010" name="Science">
        <title>Genomic comparison of the ants Camponotus floridanus and Harpegnathos saltator.</title>
        <authorList>
            <person name="Bonasio R."/>
            <person name="Zhang G."/>
            <person name="Ye C."/>
            <person name="Mutti N.S."/>
            <person name="Fang X."/>
            <person name="Qin N."/>
            <person name="Donahue G."/>
            <person name="Yang P."/>
            <person name="Li Q."/>
            <person name="Li C."/>
            <person name="Zhang P."/>
            <person name="Huang Z."/>
            <person name="Berger S.L."/>
            <person name="Reinberg D."/>
            <person name="Wang J."/>
            <person name="Liebig J."/>
        </authorList>
    </citation>
    <scope>NUCLEOTIDE SEQUENCE [LARGE SCALE GENOMIC DNA]</scope>
    <source>
        <strain evidence="9 10">R22 G/1</strain>
    </source>
</reference>
<dbReference type="SUPFAM" id="SSF50494">
    <property type="entry name" value="Trypsin-like serine proteases"/>
    <property type="match status" value="1"/>
</dbReference>
<dbReference type="GO" id="GO:0006508">
    <property type="term" value="P:proteolysis"/>
    <property type="evidence" value="ECO:0007669"/>
    <property type="project" value="UniProtKB-KW"/>
</dbReference>
<dbReference type="Proteomes" id="UP000008237">
    <property type="component" value="Unassembled WGS sequence"/>
</dbReference>
<dbReference type="InterPro" id="IPR051487">
    <property type="entry name" value="Ser/Thr_Proteases_Immune/Dev"/>
</dbReference>
<gene>
    <name evidence="9" type="ORF">EAI_02499</name>
</gene>
<dbReference type="Pfam" id="PF18322">
    <property type="entry name" value="CLIP_1"/>
    <property type="match status" value="3"/>
</dbReference>
<evidence type="ECO:0000313" key="9">
    <source>
        <dbReference type="EMBL" id="EFN88364.1"/>
    </source>
</evidence>
<dbReference type="SMART" id="SM00020">
    <property type="entry name" value="Tryp_SPc"/>
    <property type="match status" value="1"/>
</dbReference>
<protein>
    <recommendedName>
        <fullName evidence="5">Phenoloxidase-activating factor 2</fullName>
    </recommendedName>
    <alternativeName>
        <fullName evidence="6">Prophenoloxidase-activating factor II</fullName>
    </alternativeName>
</protein>
<dbReference type="OrthoDB" id="6261922at2759"/>
<comment type="similarity">
    <text evidence="4">Belongs to the peptidase S1 family. CLIP subfamily.</text>
</comment>
<dbReference type="InterPro" id="IPR018114">
    <property type="entry name" value="TRYPSIN_HIS"/>
</dbReference>
<dbReference type="FunFam" id="2.40.10.10:FF:000038">
    <property type="entry name" value="Serine protease"/>
    <property type="match status" value="1"/>
</dbReference>
<dbReference type="InParanoid" id="E2B7I9"/>
<sequence length="612" mass="65649">MPPRLYVLVNIAIAMVFGVAFSEGANRNESDQIERPIVMRRGSRVLSRDQDAMSFARSSPLFFLHLLKHKLQFQKLERITSTTTTTTTATSNTTSDDRACICVPFYLCNANQTIITDGMGVIDVRPPNINCICVEISLCDPNGIVTISGEGIINPRRGLSLCPGANQVCCRILATTTTTTTQRPTNPPTSMTTSTSSPGQIQLCFVCGNAIQCITCGLIISPGTGVIDPRFPLPQTDLCSRSLTSSASLCQDGTISSSVELLGPLKNPGTSQACYCVKTWMCSEGNVVSPDGLGVIDPRFTTCSSADQVCCLSTGIDLQVLRSGDAFLSSPERFIANMKPKSLSQTTCGIRDDSYAPSQPFPADSEKTYFAEFPWMVALLVKSTGESDVFQCGGSMINDRAVLTAAHCVISQKPENLVARFGQWDAVNNAQALPAQEADVLAIITHPTYYSGGLFHDVAVLVLEKSITYSANILPICLPEQGMVFAAGTRCYGTGWGSSSFGPEGTYQAKLRKVDVPIVDRAVCQTRLRSTKLGEYFQLHGSFICAGGEANKDMCRGDGGGPLACQTATGQFFQAGIVSWGIGCGTSDIPAVYTSVSQHRQWIDKQLATYGV</sequence>
<dbReference type="PROSITE" id="PS00134">
    <property type="entry name" value="TRYPSIN_HIS"/>
    <property type="match status" value="1"/>
</dbReference>
<dbReference type="GO" id="GO:0004252">
    <property type="term" value="F:serine-type endopeptidase activity"/>
    <property type="evidence" value="ECO:0007669"/>
    <property type="project" value="InterPro"/>
</dbReference>
<keyword evidence="2" id="KW-0964">Secreted</keyword>
<keyword evidence="10" id="KW-1185">Reference proteome</keyword>
<name>E2B7I9_HARSA</name>
<feature type="chain" id="PRO_5003157641" description="Phenoloxidase-activating factor 2" evidence="7">
    <location>
        <begin position="23"/>
        <end position="612"/>
    </location>
</feature>
<keyword evidence="9" id="KW-0378">Hydrolase</keyword>
<dbReference type="InterPro" id="IPR009003">
    <property type="entry name" value="Peptidase_S1_PA"/>
</dbReference>
<dbReference type="InterPro" id="IPR001254">
    <property type="entry name" value="Trypsin_dom"/>
</dbReference>
<dbReference type="InterPro" id="IPR001314">
    <property type="entry name" value="Peptidase_S1A"/>
</dbReference>
<evidence type="ECO:0000256" key="7">
    <source>
        <dbReference type="SAM" id="SignalP"/>
    </source>
</evidence>
<dbReference type="InterPro" id="IPR043504">
    <property type="entry name" value="Peptidase_S1_PA_chymotrypsin"/>
</dbReference>
<dbReference type="EMBL" id="GL446181">
    <property type="protein sequence ID" value="EFN88364.1"/>
    <property type="molecule type" value="Genomic_DNA"/>
</dbReference>
<dbReference type="STRING" id="610380.E2B7I9"/>
<dbReference type="CDD" id="cd00190">
    <property type="entry name" value="Tryp_SPc"/>
    <property type="match status" value="1"/>
</dbReference>
<dbReference type="OMA" id="KRQSCRC"/>
<dbReference type="PROSITE" id="PS50240">
    <property type="entry name" value="TRYPSIN_DOM"/>
    <property type="match status" value="1"/>
</dbReference>
<accession>E2B7I9</accession>
<evidence type="ECO:0000256" key="6">
    <source>
        <dbReference type="ARBA" id="ARBA00076468"/>
    </source>
</evidence>